<dbReference type="AlphaFoldDB" id="A0A3D8TRD0"/>
<dbReference type="EMBL" id="LARY01000002">
    <property type="protein sequence ID" value="RDX01335.1"/>
    <property type="molecule type" value="Genomic_DNA"/>
</dbReference>
<organism evidence="1 2">
    <name type="scientific">Listeria kieliensis</name>
    <dbReference type="NCBI Taxonomy" id="1621700"/>
    <lineage>
        <taxon>Bacteria</taxon>
        <taxon>Bacillati</taxon>
        <taxon>Bacillota</taxon>
        <taxon>Bacilli</taxon>
        <taxon>Bacillales</taxon>
        <taxon>Listeriaceae</taxon>
        <taxon>Listeria</taxon>
    </lineage>
</organism>
<name>A0A3D8TRD0_9LIST</name>
<keyword evidence="2" id="KW-1185">Reference proteome</keyword>
<gene>
    <name evidence="1" type="ORF">UR08_10480</name>
</gene>
<comment type="caution">
    <text evidence="1">The sequence shown here is derived from an EMBL/GenBank/DDBJ whole genome shotgun (WGS) entry which is preliminary data.</text>
</comment>
<dbReference type="Proteomes" id="UP000257055">
    <property type="component" value="Unassembled WGS sequence"/>
</dbReference>
<protein>
    <submittedName>
        <fullName evidence="1">Uncharacterized protein</fullName>
    </submittedName>
</protein>
<evidence type="ECO:0000313" key="1">
    <source>
        <dbReference type="EMBL" id="RDX01335.1"/>
    </source>
</evidence>
<accession>A0A3D8TRD0</accession>
<evidence type="ECO:0000313" key="2">
    <source>
        <dbReference type="Proteomes" id="UP000257055"/>
    </source>
</evidence>
<reference evidence="2" key="1">
    <citation type="submission" date="2015-04" db="EMBL/GenBank/DDBJ databases">
        <authorList>
            <person name="Schardt J."/>
            <person name="Mueller-Herbst S."/>
            <person name="Scherer S."/>
            <person name="Huptas C."/>
        </authorList>
    </citation>
    <scope>NUCLEOTIDE SEQUENCE [LARGE SCALE GENOMIC DNA]</scope>
    <source>
        <strain evidence="2">Kiel-L1</strain>
    </source>
</reference>
<sequence length="191" mass="22077">MKNLYLLAILFLLLFFIGALCLQKREEAVIRKPYTVISIDQLKNMLSTSHVSISPASIDLENNQLHVNIPLSFSPNLYRQMADVEHFGMKIDLPQDIYALSTLKEASIPITAQNIRYTDKHFLEVSFIVPLNRTSFTSKEFTNLMQKDLKLHLSFTNAKNKPIASFRDIETEFISKQKAERSNSFRLFKNF</sequence>
<proteinExistence type="predicted"/>